<dbReference type="InterPro" id="IPR016156">
    <property type="entry name" value="FAD/NAD-linked_Rdtase_dimer_sf"/>
</dbReference>
<feature type="domain" description="FAD/NAD(P)-binding" evidence="7">
    <location>
        <begin position="3"/>
        <end position="327"/>
    </location>
</feature>
<reference evidence="8 9" key="1">
    <citation type="journal article" date="2018" name="Int. J. Syst. Evol. Microbiol.">
        <title>Epidermidibacterium keratini gen. nov., sp. nov., a member of the family Sporichthyaceae, isolated from keratin epidermis.</title>
        <authorList>
            <person name="Lee D.G."/>
            <person name="Trujillo M.E."/>
            <person name="Kang S."/>
            <person name="Nam J.J."/>
            <person name="Kim Y.J."/>
        </authorList>
    </citation>
    <scope>NUCLEOTIDE SEQUENCE [LARGE SCALE GENOMIC DNA]</scope>
    <source>
        <strain evidence="8 9">EPI-7</strain>
    </source>
</reference>
<dbReference type="KEGG" id="eke:EK0264_15235"/>
<keyword evidence="4" id="KW-0547">Nucleotide-binding</keyword>
<dbReference type="EMBL" id="CP047156">
    <property type="protein sequence ID" value="QHC01507.1"/>
    <property type="molecule type" value="Genomic_DNA"/>
</dbReference>
<dbReference type="Gene3D" id="3.50.50.60">
    <property type="entry name" value="FAD/NAD(P)-binding domain"/>
    <property type="match status" value="2"/>
</dbReference>
<evidence type="ECO:0000259" key="6">
    <source>
        <dbReference type="Pfam" id="PF02852"/>
    </source>
</evidence>
<evidence type="ECO:0000256" key="2">
    <source>
        <dbReference type="ARBA" id="ARBA00022630"/>
    </source>
</evidence>
<feature type="binding site" evidence="4">
    <location>
        <begin position="184"/>
        <end position="191"/>
    </location>
    <ligand>
        <name>NAD(+)</name>
        <dbReference type="ChEBI" id="CHEBI:57540"/>
    </ligand>
</feature>
<gene>
    <name evidence="8" type="ORF">EK0264_15235</name>
</gene>
<dbReference type="SUPFAM" id="SSF51905">
    <property type="entry name" value="FAD/NAD(P)-binding domain"/>
    <property type="match status" value="1"/>
</dbReference>
<comment type="similarity">
    <text evidence="1">Belongs to the class-I pyridine nucleotide-disulfide oxidoreductase family.</text>
</comment>
<accession>A0A7L4YSI9</accession>
<dbReference type="Proteomes" id="UP000463857">
    <property type="component" value="Chromosome"/>
</dbReference>
<dbReference type="PRINTS" id="PR00368">
    <property type="entry name" value="FADPNR"/>
</dbReference>
<protein>
    <submittedName>
        <fullName evidence="8">NAD(P)H-quinone dehydrogenase</fullName>
    </submittedName>
</protein>
<dbReference type="Pfam" id="PF02852">
    <property type="entry name" value="Pyr_redox_dim"/>
    <property type="match status" value="1"/>
</dbReference>
<keyword evidence="4" id="KW-0520">NAD</keyword>
<evidence type="ECO:0000259" key="7">
    <source>
        <dbReference type="Pfam" id="PF07992"/>
    </source>
</evidence>
<evidence type="ECO:0000313" key="8">
    <source>
        <dbReference type="EMBL" id="QHC01507.1"/>
    </source>
</evidence>
<dbReference type="InParanoid" id="A0A7L4YSI9"/>
<feature type="binding site" evidence="4">
    <location>
        <position position="312"/>
    </location>
    <ligand>
        <name>FAD</name>
        <dbReference type="ChEBI" id="CHEBI:57692"/>
    </ligand>
</feature>
<dbReference type="GO" id="GO:0003955">
    <property type="term" value="F:NAD(P)H dehydrogenase (quinone) activity"/>
    <property type="evidence" value="ECO:0007669"/>
    <property type="project" value="TreeGrafter"/>
</dbReference>
<dbReference type="PANTHER" id="PTHR43014:SF1">
    <property type="entry name" value="NAD(P)H DEHYDROGENASE (QUINONE)"/>
    <property type="match status" value="1"/>
</dbReference>
<dbReference type="InterPro" id="IPR023753">
    <property type="entry name" value="FAD/NAD-binding_dom"/>
</dbReference>
<keyword evidence="2" id="KW-0285">Flavoprotein</keyword>
<evidence type="ECO:0000256" key="3">
    <source>
        <dbReference type="ARBA" id="ARBA00022827"/>
    </source>
</evidence>
<dbReference type="InterPro" id="IPR001100">
    <property type="entry name" value="Pyr_nuc-diS_OxRdtase"/>
</dbReference>
<sequence length="466" mass="49219">MTKIAIIGGGPAGYEPAYVAEELGAEVTLIERDAPGGACVHYDCVPSKAFIASSEVVTATRNSEKLGIHLENADLDVDAPLINRRVKDLAEAQIADVSRGLDKAGVTVVKGTGRLAGDGTRGRHRVEIEPDGGTAYTDEFDIVLLATGARPREITGSEPDGERILTWRQVYDLDELPTRLIVIGSGVTGAEFASAYLEIGVDVVLISSRDRVLPHEDGDAARLLESSFEARGMTILQHGRAQSVTNTGDGVRVELADGRVVEGSHCLMTVGSVPNTEDLGLEQAGVETDDGGFVTVDRVSRTNVPGIYAAGDCTGVLMLASVAGMQGRIAMWHALGEAVAPLQLKTVSSNIFTHPEIATVGIGEATVDATDMDVRSVTLPLRTNARAKMAELDDGFVKIYARPTTGVVIGGVIVAPHASELILPIAMAVQQRLTVNQVAHTFAVYPSITGSITEAARRLITHDDLD</sequence>
<dbReference type="RefSeq" id="WP_159546642.1">
    <property type="nucleotide sequence ID" value="NZ_CP047156.1"/>
</dbReference>
<dbReference type="Gene3D" id="3.30.390.30">
    <property type="match status" value="1"/>
</dbReference>
<evidence type="ECO:0000256" key="1">
    <source>
        <dbReference type="ARBA" id="ARBA00007532"/>
    </source>
</evidence>
<keyword evidence="9" id="KW-1185">Reference proteome</keyword>
<dbReference type="NCBIfam" id="NF005883">
    <property type="entry name" value="PRK07845.1"/>
    <property type="match status" value="1"/>
</dbReference>
<evidence type="ECO:0000313" key="9">
    <source>
        <dbReference type="Proteomes" id="UP000463857"/>
    </source>
</evidence>
<dbReference type="SUPFAM" id="SSF55424">
    <property type="entry name" value="FAD/NAD-linked reductases, dimerisation (C-terminal) domain"/>
    <property type="match status" value="1"/>
</dbReference>
<feature type="binding site" evidence="4">
    <location>
        <position position="113"/>
    </location>
    <ligand>
        <name>FAD</name>
        <dbReference type="ChEBI" id="CHEBI:57692"/>
    </ligand>
</feature>
<feature type="binding site" evidence="4">
    <location>
        <position position="48"/>
    </location>
    <ligand>
        <name>FAD</name>
        <dbReference type="ChEBI" id="CHEBI:57692"/>
    </ligand>
</feature>
<evidence type="ECO:0000256" key="4">
    <source>
        <dbReference type="PIRSR" id="PIRSR000350-3"/>
    </source>
</evidence>
<feature type="domain" description="Pyridine nucleotide-disulphide oxidoreductase dimerisation" evidence="6">
    <location>
        <begin position="348"/>
        <end position="456"/>
    </location>
</feature>
<keyword evidence="3 4" id="KW-0274">FAD</keyword>
<dbReference type="Pfam" id="PF07992">
    <property type="entry name" value="Pyr_redox_2"/>
    <property type="match status" value="1"/>
</dbReference>
<proteinExistence type="inferred from homology"/>
<name>A0A7L4YSI9_9ACTN</name>
<dbReference type="PIRSF" id="PIRSF000350">
    <property type="entry name" value="Mercury_reductase_MerA"/>
    <property type="match status" value="1"/>
</dbReference>
<comment type="cofactor">
    <cofactor evidence="4">
        <name>FAD</name>
        <dbReference type="ChEBI" id="CHEBI:57692"/>
    </cofactor>
    <text evidence="4">Binds 1 FAD per subunit.</text>
</comment>
<dbReference type="PRINTS" id="PR00411">
    <property type="entry name" value="PNDRDTASEI"/>
</dbReference>
<feature type="disulfide bond" description="Redox-active" evidence="5">
    <location>
        <begin position="39"/>
        <end position="44"/>
    </location>
</feature>
<organism evidence="8 9">
    <name type="scientific">Epidermidibacterium keratini</name>
    <dbReference type="NCBI Taxonomy" id="1891644"/>
    <lineage>
        <taxon>Bacteria</taxon>
        <taxon>Bacillati</taxon>
        <taxon>Actinomycetota</taxon>
        <taxon>Actinomycetes</taxon>
        <taxon>Sporichthyales</taxon>
        <taxon>Sporichthyaceae</taxon>
        <taxon>Epidermidibacterium</taxon>
    </lineage>
</organism>
<dbReference type="InterPro" id="IPR036188">
    <property type="entry name" value="FAD/NAD-bd_sf"/>
</dbReference>
<evidence type="ECO:0000256" key="5">
    <source>
        <dbReference type="PIRSR" id="PIRSR000350-4"/>
    </source>
</evidence>
<feature type="binding site" evidence="4">
    <location>
        <position position="271"/>
    </location>
    <ligand>
        <name>NAD(+)</name>
        <dbReference type="ChEBI" id="CHEBI:57540"/>
    </ligand>
</feature>
<dbReference type="GO" id="GO:0050660">
    <property type="term" value="F:flavin adenine dinucleotide binding"/>
    <property type="evidence" value="ECO:0007669"/>
    <property type="project" value="TreeGrafter"/>
</dbReference>
<dbReference type="OrthoDB" id="9800167at2"/>
<dbReference type="AlphaFoldDB" id="A0A7L4YSI9"/>
<dbReference type="PANTHER" id="PTHR43014">
    <property type="entry name" value="MERCURIC REDUCTASE"/>
    <property type="match status" value="1"/>
</dbReference>
<dbReference type="InterPro" id="IPR004099">
    <property type="entry name" value="Pyr_nucl-diS_OxRdtase_dimer"/>
</dbReference>